<feature type="compositionally biased region" description="Low complexity" evidence="1">
    <location>
        <begin position="37"/>
        <end position="95"/>
    </location>
</feature>
<proteinExistence type="predicted"/>
<dbReference type="RefSeq" id="WP_172238134.1">
    <property type="nucleotide sequence ID" value="NZ_JABFDP010000018.1"/>
</dbReference>
<sequence length="432" mass="43819">MVDEPDTVAPASDTGRPKRPPPTIDLEPTSREERPSAAESAAERPTASPWSAPAEAVAEGSSGAASQSHPHAAPDAAPEAAESATPEEPVAAAEPPRADAPPPPRPVSPWIIAPFSGAAAAALVIGIGWMLGWPPVQPPSATTPQDAAVTELTSRVAGLEQRIGRPDPAVTGRLDAADKAIAAVRNDIAGLRAQSDKTIAALNDVKAQPRDGAASAPAPAPVDLSGLIARIDALERTSRSQSAALAQESQKLADAAKPADDAPLRRVVAAALLDVAVRHGDPYAAALSTAKSLAPDAAALKPLDAFAATGVPSPAALSRDLLTIVPKLAPPAPEGTTGSSILSKLSAGAAGLVKVERTDGAGTDRGAVVARITAAALRNDFAEARRELKGLSPDERAPAKDWLDKADARDAALSTARKFADDAMTALAKPAQ</sequence>
<evidence type="ECO:0000256" key="1">
    <source>
        <dbReference type="SAM" id="MobiDB-lite"/>
    </source>
</evidence>
<gene>
    <name evidence="2" type="ORF">JQ619_03605</name>
</gene>
<evidence type="ECO:0000313" key="3">
    <source>
        <dbReference type="Proteomes" id="UP001314635"/>
    </source>
</evidence>
<reference evidence="3" key="1">
    <citation type="journal article" date="2021" name="ISME J.">
        <title>Evolutionary origin and ecological implication of a unique nif island in free-living Bradyrhizobium lineages.</title>
        <authorList>
            <person name="Tao J."/>
        </authorList>
    </citation>
    <scope>NUCLEOTIDE SEQUENCE [LARGE SCALE GENOMIC DNA]</scope>
    <source>
        <strain evidence="3">SZCCT0094</strain>
    </source>
</reference>
<dbReference type="Proteomes" id="UP001314635">
    <property type="component" value="Unassembled WGS sequence"/>
</dbReference>
<evidence type="ECO:0008006" key="4">
    <source>
        <dbReference type="Google" id="ProtNLM"/>
    </source>
</evidence>
<feature type="region of interest" description="Disordered" evidence="1">
    <location>
        <begin position="1"/>
        <end position="105"/>
    </location>
</feature>
<comment type="caution">
    <text evidence="2">The sequence shown here is derived from an EMBL/GenBank/DDBJ whole genome shotgun (WGS) entry which is preliminary data.</text>
</comment>
<keyword evidence="3" id="KW-1185">Reference proteome</keyword>
<accession>A0ABS5G0N4</accession>
<organism evidence="2 3">
    <name type="scientific">Bradyrhizobium denitrificans</name>
    <dbReference type="NCBI Taxonomy" id="2734912"/>
    <lineage>
        <taxon>Bacteria</taxon>
        <taxon>Pseudomonadati</taxon>
        <taxon>Pseudomonadota</taxon>
        <taxon>Alphaproteobacteria</taxon>
        <taxon>Hyphomicrobiales</taxon>
        <taxon>Nitrobacteraceae</taxon>
        <taxon>Bradyrhizobium</taxon>
    </lineage>
</organism>
<dbReference type="EMBL" id="JAFCLK010000003">
    <property type="protein sequence ID" value="MBR1134842.1"/>
    <property type="molecule type" value="Genomic_DNA"/>
</dbReference>
<name>A0ABS5G0N4_9BRAD</name>
<evidence type="ECO:0000313" key="2">
    <source>
        <dbReference type="EMBL" id="MBR1134842.1"/>
    </source>
</evidence>
<protein>
    <recommendedName>
        <fullName evidence="4">Inner membrane protein</fullName>
    </recommendedName>
</protein>